<evidence type="ECO:0000313" key="4">
    <source>
        <dbReference type="EMBL" id="RFT67538.1"/>
    </source>
</evidence>
<dbReference type="Gene3D" id="3.40.50.2000">
    <property type="entry name" value="Glycogen Phosphorylase B"/>
    <property type="match status" value="1"/>
</dbReference>
<dbReference type="Pfam" id="PF13524">
    <property type="entry name" value="Glyco_trans_1_2"/>
    <property type="match status" value="1"/>
</dbReference>
<dbReference type="RefSeq" id="WP_042983591.1">
    <property type="nucleotide sequence ID" value="NZ_JMQC01000008.1"/>
</dbReference>
<dbReference type="InterPro" id="IPR001387">
    <property type="entry name" value="Cro/C1-type_HTH"/>
</dbReference>
<dbReference type="PROSITE" id="PS50943">
    <property type="entry name" value="HTH_CROC1"/>
    <property type="match status" value="1"/>
</dbReference>
<dbReference type="Proteomes" id="UP000029389">
    <property type="component" value="Unassembled WGS sequence"/>
</dbReference>
<feature type="domain" description="LysM" evidence="2">
    <location>
        <begin position="349"/>
        <end position="392"/>
    </location>
</feature>
<dbReference type="InterPro" id="IPR036779">
    <property type="entry name" value="LysM_dom_sf"/>
</dbReference>
<proteinExistence type="predicted"/>
<dbReference type="InterPro" id="IPR055259">
    <property type="entry name" value="YkvP/CgeB_Glyco_trans-like"/>
</dbReference>
<evidence type="ECO:0000313" key="5">
    <source>
        <dbReference type="Proteomes" id="UP000029389"/>
    </source>
</evidence>
<accession>A0A090Z1S7</accession>
<dbReference type="SMART" id="SM00257">
    <property type="entry name" value="LysM"/>
    <property type="match status" value="1"/>
</dbReference>
<feature type="domain" description="HTH cro/C1-type" evidence="1">
    <location>
        <begin position="357"/>
        <end position="373"/>
    </location>
</feature>
<organism evidence="3 5">
    <name type="scientific">Bacillus clarus</name>
    <dbReference type="NCBI Taxonomy" id="2338372"/>
    <lineage>
        <taxon>Bacteria</taxon>
        <taxon>Bacillati</taxon>
        <taxon>Bacillota</taxon>
        <taxon>Bacilli</taxon>
        <taxon>Bacillales</taxon>
        <taxon>Bacillaceae</taxon>
        <taxon>Bacillus</taxon>
        <taxon>Bacillus cereus group</taxon>
    </lineage>
</organism>
<sequence>MRILFLESSQIWTNNLPRGFQVNGHDVLISGPLKKETLPKILDEFQPDFAISIGWGMEQTKEKQDLIKKQMKRTRIPLIYWAVEDPAYTEIWSIPLVKRMEPDFVFTICPQTIETYKKLGVLSAHLDFGFEETIHCPVQQYSNYRSQIAVVANAYPHILEQYPNHFRRKAINVLIRPLIERNIRIDFWGEEWEKMNSFFGFDIPREWIHGHLPYTEAHKVYNSSDIIIGLQNYPNLLTQRTYEILGSGGFLITMNTPGVRRWFQPGKELIISSSPEETVQMINYYLKHSEKRKFIQEHGNAAVQIHSYQARAKHIIDTLIEQGIVRKETEKQDRGEIMFFHDIDEKTFETYVIKKGDTLYKISQKLGVSIKELKHLNELSSDMIMENEILKIREKF</sequence>
<gene>
    <name evidence="4" type="ORF">D0U04_07065</name>
    <name evidence="3" type="ORF">DJ93_4757</name>
</gene>
<dbReference type="PROSITE" id="PS51782">
    <property type="entry name" value="LYSM"/>
    <property type="match status" value="1"/>
</dbReference>
<dbReference type="Pfam" id="PF12996">
    <property type="entry name" value="DUF3880"/>
    <property type="match status" value="1"/>
</dbReference>
<dbReference type="CDD" id="cd00118">
    <property type="entry name" value="LysM"/>
    <property type="match status" value="1"/>
</dbReference>
<dbReference type="AlphaFoldDB" id="A0A090Z1S7"/>
<dbReference type="Pfam" id="PF01476">
    <property type="entry name" value="LysM"/>
    <property type="match status" value="1"/>
</dbReference>
<dbReference type="SUPFAM" id="SSF54106">
    <property type="entry name" value="LysM domain"/>
    <property type="match status" value="1"/>
</dbReference>
<dbReference type="EMBL" id="JMQC01000008">
    <property type="protein sequence ID" value="KFN04085.1"/>
    <property type="molecule type" value="Genomic_DNA"/>
</dbReference>
<comment type="caution">
    <text evidence="3">The sequence shown here is derived from an EMBL/GenBank/DDBJ whole genome shotgun (WGS) entry which is preliminary data.</text>
</comment>
<keyword evidence="6" id="KW-1185">Reference proteome</keyword>
<dbReference type="Gene3D" id="3.10.350.10">
    <property type="entry name" value="LysM domain"/>
    <property type="match status" value="1"/>
</dbReference>
<evidence type="ECO:0000259" key="2">
    <source>
        <dbReference type="PROSITE" id="PS51782"/>
    </source>
</evidence>
<dbReference type="InterPro" id="IPR018392">
    <property type="entry name" value="LysM"/>
</dbReference>
<dbReference type="EMBL" id="QVOD01000006">
    <property type="protein sequence ID" value="RFT67538.1"/>
    <property type="molecule type" value="Genomic_DNA"/>
</dbReference>
<dbReference type="InterPro" id="IPR024542">
    <property type="entry name" value="YkvP_N"/>
</dbReference>
<evidence type="ECO:0000259" key="1">
    <source>
        <dbReference type="PROSITE" id="PS50943"/>
    </source>
</evidence>
<reference evidence="4 6" key="2">
    <citation type="submission" date="2018-08" db="EMBL/GenBank/DDBJ databases">
        <title>Bacillus clarus sp. nov. strain PS00077A.</title>
        <authorList>
            <person name="Mendez Acevedo M."/>
            <person name="Carroll L."/>
            <person name="Mukherjee M."/>
            <person name="Wiedmann M."/>
            <person name="Kovac J."/>
        </authorList>
    </citation>
    <scope>NUCLEOTIDE SEQUENCE [LARGE SCALE GENOMIC DNA]</scope>
    <source>
        <strain evidence="4 6">PS00077A</strain>
    </source>
</reference>
<dbReference type="SUPFAM" id="SSF53756">
    <property type="entry name" value="UDP-Glycosyltransferase/glycogen phosphorylase"/>
    <property type="match status" value="1"/>
</dbReference>
<reference evidence="3 5" key="1">
    <citation type="submission" date="2014-04" db="EMBL/GenBank/DDBJ databases">
        <authorList>
            <person name="Bishop-Lilly K.A."/>
            <person name="Broomall S.M."/>
            <person name="Chain P.S."/>
            <person name="Chertkov O."/>
            <person name="Coyne S.R."/>
            <person name="Daligault H.E."/>
            <person name="Davenport K.W."/>
            <person name="Erkkila T."/>
            <person name="Frey K.G."/>
            <person name="Gibbons H.S."/>
            <person name="Gu W."/>
            <person name="Jaissle J."/>
            <person name="Johnson S.L."/>
            <person name="Koroleva G.I."/>
            <person name="Ladner J.T."/>
            <person name="Lo C.-C."/>
            <person name="Minogue T.D."/>
            <person name="Munk C."/>
            <person name="Palacios G.F."/>
            <person name="Redden C.L."/>
            <person name="Rosenzweig C.N."/>
            <person name="Scholz M.B."/>
            <person name="Teshima H."/>
            <person name="Xu Y."/>
        </authorList>
    </citation>
    <scope>NUCLEOTIDE SEQUENCE [LARGE SCALE GENOMIC DNA]</scope>
    <source>
        <strain evidence="3 5">BHP</strain>
    </source>
</reference>
<protein>
    <submittedName>
        <fullName evidence="3">LysM domain protein</fullName>
    </submittedName>
    <submittedName>
        <fullName evidence="4">LysM peptidoglycan-binding domain-containing protein</fullName>
    </submittedName>
</protein>
<dbReference type="Proteomes" id="UP000264294">
    <property type="component" value="Unassembled WGS sequence"/>
</dbReference>
<dbReference type="PATRIC" id="fig|1405.8.peg.4893"/>
<evidence type="ECO:0000313" key="6">
    <source>
        <dbReference type="Proteomes" id="UP000264294"/>
    </source>
</evidence>
<name>A0A090Z1S7_9BACI</name>
<evidence type="ECO:0000313" key="3">
    <source>
        <dbReference type="EMBL" id="KFN04085.1"/>
    </source>
</evidence>